<accession>A0A7W5P9D5</accession>
<gene>
    <name evidence="1" type="ORF">FHX39_003798</name>
</gene>
<evidence type="ECO:0000313" key="1">
    <source>
        <dbReference type="EMBL" id="MBB3328806.1"/>
    </source>
</evidence>
<dbReference type="Proteomes" id="UP000565572">
    <property type="component" value="Unassembled WGS sequence"/>
</dbReference>
<protein>
    <submittedName>
        <fullName evidence="1">Uncharacterized protein</fullName>
    </submittedName>
</protein>
<dbReference type="RefSeq" id="WP_183342069.1">
    <property type="nucleotide sequence ID" value="NZ_JACHZG010000003.1"/>
</dbReference>
<comment type="caution">
    <text evidence="1">The sequence shown here is derived from an EMBL/GenBank/DDBJ whole genome shotgun (WGS) entry which is preliminary data.</text>
</comment>
<sequence>MSGRKQDIVEEIASVFGLEAPKMSTGSTEPREIFDLVNRELGLGLPLHLTKPELARAIVESAGDVWLPDYDSRGGTVTLKGLAAVLEAVHFYLGR</sequence>
<evidence type="ECO:0000313" key="2">
    <source>
        <dbReference type="Proteomes" id="UP000565572"/>
    </source>
</evidence>
<organism evidence="1 2">
    <name type="scientific">Microlunatus antarcticus</name>
    <dbReference type="NCBI Taxonomy" id="53388"/>
    <lineage>
        <taxon>Bacteria</taxon>
        <taxon>Bacillati</taxon>
        <taxon>Actinomycetota</taxon>
        <taxon>Actinomycetes</taxon>
        <taxon>Propionibacteriales</taxon>
        <taxon>Propionibacteriaceae</taxon>
        <taxon>Microlunatus</taxon>
    </lineage>
</organism>
<keyword evidence="2" id="KW-1185">Reference proteome</keyword>
<dbReference type="AlphaFoldDB" id="A0A7W5P9D5"/>
<proteinExistence type="predicted"/>
<name>A0A7W5P9D5_9ACTN</name>
<reference evidence="1 2" key="1">
    <citation type="submission" date="2020-08" db="EMBL/GenBank/DDBJ databases">
        <title>Sequencing the genomes of 1000 actinobacteria strains.</title>
        <authorList>
            <person name="Klenk H.-P."/>
        </authorList>
    </citation>
    <scope>NUCLEOTIDE SEQUENCE [LARGE SCALE GENOMIC DNA]</scope>
    <source>
        <strain evidence="1 2">DSM 11053</strain>
    </source>
</reference>
<dbReference type="EMBL" id="JACHZG010000003">
    <property type="protein sequence ID" value="MBB3328806.1"/>
    <property type="molecule type" value="Genomic_DNA"/>
</dbReference>